<dbReference type="AlphaFoldDB" id="A0A151AP96"/>
<comment type="caution">
    <text evidence="1">The sequence shown here is derived from an EMBL/GenBank/DDBJ whole genome shotgun (WGS) entry which is preliminary data.</text>
</comment>
<reference evidence="1 2" key="1">
    <citation type="submission" date="2016-02" db="EMBL/GenBank/DDBJ databases">
        <title>Genome sequence of Clostridium tepidiprofundi DSM 19306.</title>
        <authorList>
            <person name="Poehlein A."/>
            <person name="Daniel R."/>
        </authorList>
    </citation>
    <scope>NUCLEOTIDE SEQUENCE [LARGE SCALE GENOMIC DNA]</scope>
    <source>
        <strain evidence="1 2">DSM 19306</strain>
    </source>
</reference>
<dbReference type="Proteomes" id="UP000075531">
    <property type="component" value="Unassembled WGS sequence"/>
</dbReference>
<keyword evidence="2" id="KW-1185">Reference proteome</keyword>
<dbReference type="EMBL" id="LTBA01000085">
    <property type="protein sequence ID" value="KYH29453.1"/>
    <property type="molecule type" value="Genomic_DNA"/>
</dbReference>
<organism evidence="1 2">
    <name type="scientific">Clostridium tepidiprofundi DSM 19306</name>
    <dbReference type="NCBI Taxonomy" id="1121338"/>
    <lineage>
        <taxon>Bacteria</taxon>
        <taxon>Bacillati</taxon>
        <taxon>Bacillota</taxon>
        <taxon>Clostridia</taxon>
        <taxon>Eubacteriales</taxon>
        <taxon>Clostridiaceae</taxon>
        <taxon>Clostridium</taxon>
    </lineage>
</organism>
<evidence type="ECO:0000313" key="1">
    <source>
        <dbReference type="EMBL" id="KYH29453.1"/>
    </source>
</evidence>
<proteinExistence type="predicted"/>
<accession>A0A151AP96</accession>
<sequence length="92" mass="10926">MWDGEVVSTEPVKVLRCEIIENILEKLYEYRSNNLLDIYGYPMRPSCYPHNDSDLLEKYKLNVSTFGKNQLQEFIKYHPNLEKEANDIIRSL</sequence>
<dbReference type="RefSeq" id="WP_066827547.1">
    <property type="nucleotide sequence ID" value="NZ_LTBA01000085.1"/>
</dbReference>
<name>A0A151AP96_9CLOT</name>
<dbReference type="PATRIC" id="fig|1121338.3.peg.2846"/>
<gene>
    <name evidence="1" type="ORF">CLTEP_27160</name>
</gene>
<protein>
    <submittedName>
        <fullName evidence="1">Uncharacterized protein</fullName>
    </submittedName>
</protein>
<evidence type="ECO:0000313" key="2">
    <source>
        <dbReference type="Proteomes" id="UP000075531"/>
    </source>
</evidence>